<evidence type="ECO:0000256" key="4">
    <source>
        <dbReference type="RuleBase" id="RU361277"/>
    </source>
</evidence>
<dbReference type="Pfam" id="PF08240">
    <property type="entry name" value="ADH_N"/>
    <property type="match status" value="1"/>
</dbReference>
<dbReference type="Gene3D" id="3.90.180.10">
    <property type="entry name" value="Medium-chain alcohol dehydrogenases, catalytic domain"/>
    <property type="match status" value="1"/>
</dbReference>
<comment type="similarity">
    <text evidence="4">Belongs to the zinc-containing alcohol dehydrogenase family.</text>
</comment>
<accession>A0A6M8HTG3</accession>
<name>A0A6M8HTG3_9PROT</name>
<dbReference type="SUPFAM" id="SSF50129">
    <property type="entry name" value="GroES-like"/>
    <property type="match status" value="1"/>
</dbReference>
<organism evidence="6 7">
    <name type="scientific">Lichenicola cladoniae</name>
    <dbReference type="NCBI Taxonomy" id="1484109"/>
    <lineage>
        <taxon>Bacteria</taxon>
        <taxon>Pseudomonadati</taxon>
        <taxon>Pseudomonadota</taxon>
        <taxon>Alphaproteobacteria</taxon>
        <taxon>Acetobacterales</taxon>
        <taxon>Acetobacteraceae</taxon>
        <taxon>Lichenicola</taxon>
    </lineage>
</organism>
<reference evidence="6 7" key="1">
    <citation type="journal article" date="2014" name="World J. Microbiol. Biotechnol.">
        <title>Biodiversity and physiological characteristics of Antarctic and Arctic lichens-associated bacteria.</title>
        <authorList>
            <person name="Lee Y.M."/>
            <person name="Kim E.H."/>
            <person name="Lee H.K."/>
            <person name="Hong S.G."/>
        </authorList>
    </citation>
    <scope>NUCLEOTIDE SEQUENCE [LARGE SCALE GENOMIC DNA]</scope>
    <source>
        <strain evidence="6 7">PAMC 26569</strain>
    </source>
</reference>
<keyword evidence="1 4" id="KW-0479">Metal-binding</keyword>
<dbReference type="InterPro" id="IPR050129">
    <property type="entry name" value="Zn_alcohol_dh"/>
</dbReference>
<comment type="cofactor">
    <cofactor evidence="4">
        <name>Zn(2+)</name>
        <dbReference type="ChEBI" id="CHEBI:29105"/>
    </cofactor>
</comment>
<dbReference type="Gene3D" id="3.40.50.720">
    <property type="entry name" value="NAD(P)-binding Rossmann-like Domain"/>
    <property type="match status" value="1"/>
</dbReference>
<dbReference type="InterPro" id="IPR036291">
    <property type="entry name" value="NAD(P)-bd_dom_sf"/>
</dbReference>
<dbReference type="Pfam" id="PF00107">
    <property type="entry name" value="ADH_zinc_N"/>
    <property type="match status" value="1"/>
</dbReference>
<protein>
    <submittedName>
        <fullName evidence="6">Alcohol dehydrogenase catalytic domain-containing protein</fullName>
    </submittedName>
</protein>
<dbReference type="InterPro" id="IPR011032">
    <property type="entry name" value="GroES-like_sf"/>
</dbReference>
<evidence type="ECO:0000313" key="6">
    <source>
        <dbReference type="EMBL" id="QKE91505.1"/>
    </source>
</evidence>
<evidence type="ECO:0000256" key="3">
    <source>
        <dbReference type="ARBA" id="ARBA00023002"/>
    </source>
</evidence>
<feature type="domain" description="Enoyl reductase (ER)" evidence="5">
    <location>
        <begin position="11"/>
        <end position="344"/>
    </location>
</feature>
<dbReference type="EMBL" id="CP053708">
    <property type="protein sequence ID" value="QKE91505.1"/>
    <property type="molecule type" value="Genomic_DNA"/>
</dbReference>
<dbReference type="InterPro" id="IPR020843">
    <property type="entry name" value="ER"/>
</dbReference>
<dbReference type="PANTHER" id="PTHR43401:SF5">
    <property type="entry name" value="ALCOHOL DEHYDROGENASE-RELATED"/>
    <property type="match status" value="1"/>
</dbReference>
<keyword evidence="3" id="KW-0560">Oxidoreductase</keyword>
<dbReference type="AlphaFoldDB" id="A0A6M8HTG3"/>
<dbReference type="CDD" id="cd08239">
    <property type="entry name" value="THR_DH_like"/>
    <property type="match status" value="1"/>
</dbReference>
<dbReference type="Proteomes" id="UP000500767">
    <property type="component" value="Chromosome"/>
</dbReference>
<dbReference type="GO" id="GO:0008270">
    <property type="term" value="F:zinc ion binding"/>
    <property type="evidence" value="ECO:0007669"/>
    <property type="project" value="InterPro"/>
</dbReference>
<dbReference type="SMART" id="SM00829">
    <property type="entry name" value="PKS_ER"/>
    <property type="match status" value="1"/>
</dbReference>
<keyword evidence="7" id="KW-1185">Reference proteome</keyword>
<dbReference type="InterPro" id="IPR013154">
    <property type="entry name" value="ADH-like_N"/>
</dbReference>
<gene>
    <name evidence="6" type="ORF">HN018_16995</name>
</gene>
<keyword evidence="2 4" id="KW-0862">Zinc</keyword>
<dbReference type="GO" id="GO:0016616">
    <property type="term" value="F:oxidoreductase activity, acting on the CH-OH group of donors, NAD or NADP as acceptor"/>
    <property type="evidence" value="ECO:0007669"/>
    <property type="project" value="UniProtKB-ARBA"/>
</dbReference>
<evidence type="ECO:0000256" key="2">
    <source>
        <dbReference type="ARBA" id="ARBA00022833"/>
    </source>
</evidence>
<dbReference type="SUPFAM" id="SSF51735">
    <property type="entry name" value="NAD(P)-binding Rossmann-fold domains"/>
    <property type="match status" value="1"/>
</dbReference>
<proteinExistence type="inferred from homology"/>
<evidence type="ECO:0000256" key="1">
    <source>
        <dbReference type="ARBA" id="ARBA00022723"/>
    </source>
</evidence>
<evidence type="ECO:0000313" key="7">
    <source>
        <dbReference type="Proteomes" id="UP000500767"/>
    </source>
</evidence>
<dbReference type="PROSITE" id="PS00059">
    <property type="entry name" value="ADH_ZINC"/>
    <property type="match status" value="1"/>
</dbReference>
<evidence type="ECO:0000259" key="5">
    <source>
        <dbReference type="SMART" id="SM00829"/>
    </source>
</evidence>
<dbReference type="KEGG" id="lck:HN018_16995"/>
<dbReference type="InterPro" id="IPR013149">
    <property type="entry name" value="ADH-like_C"/>
</dbReference>
<dbReference type="RefSeq" id="WP_171832967.1">
    <property type="nucleotide sequence ID" value="NZ_CP053708.1"/>
</dbReference>
<dbReference type="InterPro" id="IPR002328">
    <property type="entry name" value="ADH_Zn_CS"/>
</dbReference>
<dbReference type="PANTHER" id="PTHR43401">
    <property type="entry name" value="L-THREONINE 3-DEHYDROGENASE"/>
    <property type="match status" value="1"/>
</dbReference>
<sequence length="348" mass="37473">MSMMLAAYLPGNDQVDLREVAVPVPGIGQVRLRMKASGLCGSDIHYIYHKHVGEKGARYMGVVAGHEPSGQIESLGAGCRHFKEGDRVAVYHISGCGFCRSCRKGYQISCTDPMRAAYGWQRDGGHAQYLVADEKDLVKLPDTLTYEDGCFISCGVGTAYEGILRGEVSGSDTVMVVGLGPVGLAALMLAKGRGAKMTIGVDTQQDRVDTATRLGLVTHGFVAGPDTLEAVRTVTRGGATVTLDCSGNARGRLLALQATHSWGRCVYIGETGEVTFKVSDDLMHQQRRIIGSWVTSLHNMDQCAEDLADWKLYPRDLITDRFALTEAPAAYALAATGRSGKIIIRVED</sequence>